<organism evidence="1 2">
    <name type="scientific">Nocardia fluminea</name>
    <dbReference type="NCBI Taxonomy" id="134984"/>
    <lineage>
        <taxon>Bacteria</taxon>
        <taxon>Bacillati</taxon>
        <taxon>Actinomycetota</taxon>
        <taxon>Actinomycetes</taxon>
        <taxon>Mycobacteriales</taxon>
        <taxon>Nocardiaceae</taxon>
        <taxon>Nocardia</taxon>
    </lineage>
</organism>
<comment type="caution">
    <text evidence="1">The sequence shown here is derived from an EMBL/GenBank/DDBJ whole genome shotgun (WGS) entry which is preliminary data.</text>
</comment>
<proteinExistence type="predicted"/>
<gene>
    <name evidence="1" type="ORF">ATK86_3279</name>
</gene>
<evidence type="ECO:0000313" key="2">
    <source>
        <dbReference type="Proteomes" id="UP000233766"/>
    </source>
</evidence>
<evidence type="ECO:0000313" key="1">
    <source>
        <dbReference type="EMBL" id="PKV78896.1"/>
    </source>
</evidence>
<dbReference type="OrthoDB" id="4556817at2"/>
<protein>
    <submittedName>
        <fullName evidence="1">Uncharacterized protein</fullName>
    </submittedName>
</protein>
<keyword evidence="2" id="KW-1185">Reference proteome</keyword>
<accession>A0A2N3VBG2</accession>
<dbReference type="AlphaFoldDB" id="A0A2N3VBG2"/>
<dbReference type="RefSeq" id="WP_101465248.1">
    <property type="nucleotide sequence ID" value="NZ_PJMW01000002.1"/>
</dbReference>
<name>A0A2N3VBG2_9NOCA</name>
<dbReference type="EMBL" id="PJMW01000002">
    <property type="protein sequence ID" value="PKV78896.1"/>
    <property type="molecule type" value="Genomic_DNA"/>
</dbReference>
<sequence length="129" mass="13275">MIYSATLPAQAAGEADTTTLAGVYSAAFYSGDTVTDVQLVAPPGYVTLTGRATNNVTLSVRQLRDGAVLQAFASLTLAEGLSLAAEIPVTVPLTSQPVLRARDVLDVQLHQNGTGQAIASGLQLSVFVS</sequence>
<dbReference type="Proteomes" id="UP000233766">
    <property type="component" value="Unassembled WGS sequence"/>
</dbReference>
<reference evidence="1 2" key="1">
    <citation type="submission" date="2017-12" db="EMBL/GenBank/DDBJ databases">
        <title>Sequencing the genomes of 1000 Actinobacteria strains.</title>
        <authorList>
            <person name="Klenk H.-P."/>
        </authorList>
    </citation>
    <scope>NUCLEOTIDE SEQUENCE [LARGE SCALE GENOMIC DNA]</scope>
    <source>
        <strain evidence="1 2">DSM 44489</strain>
    </source>
</reference>